<proteinExistence type="predicted"/>
<dbReference type="SUPFAM" id="SSF48452">
    <property type="entry name" value="TPR-like"/>
    <property type="match status" value="1"/>
</dbReference>
<evidence type="ECO:0000313" key="2">
    <source>
        <dbReference type="EMBL" id="EKO39185.1"/>
    </source>
</evidence>
<organism evidence="2 3">
    <name type="scientific">Solidesulfovibrio magneticus str. Maddingley MBC34</name>
    <dbReference type="NCBI Taxonomy" id="1206767"/>
    <lineage>
        <taxon>Bacteria</taxon>
        <taxon>Pseudomonadati</taxon>
        <taxon>Thermodesulfobacteriota</taxon>
        <taxon>Desulfovibrionia</taxon>
        <taxon>Desulfovibrionales</taxon>
        <taxon>Desulfovibrionaceae</taxon>
        <taxon>Solidesulfovibrio</taxon>
    </lineage>
</organism>
<reference evidence="2 3" key="1">
    <citation type="submission" date="2012-07" db="EMBL/GenBank/DDBJ databases">
        <title>Draft genome sequence of Desulfovibrio magneticus str. Maddingley MBC34 obtained from a metagenomic sequence of a methanogenic enrichment isolated from coal-seam formation water in Victoria, Australia.</title>
        <authorList>
            <person name="Greenfield P."/>
            <person name="Hendry P."/>
            <person name="Li D."/>
            <person name="Rosewarne C.P."/>
            <person name="Tran-Dinh N."/>
            <person name="Elbourne L.D.H."/>
            <person name="Paulsen I.T."/>
            <person name="Midgley D.J."/>
        </authorList>
    </citation>
    <scope>NUCLEOTIDE SEQUENCE [LARGE SCALE GENOMIC DNA]</scope>
    <source>
        <strain evidence="3">Maddingley MBC34</strain>
    </source>
</reference>
<dbReference type="Proteomes" id="UP000006272">
    <property type="component" value="Unassembled WGS sequence"/>
</dbReference>
<dbReference type="PATRIC" id="fig|1206767.3.peg.2043"/>
<dbReference type="InterPro" id="IPR011990">
    <property type="entry name" value="TPR-like_helical_dom_sf"/>
</dbReference>
<dbReference type="Pfam" id="PF14559">
    <property type="entry name" value="TPR_19"/>
    <property type="match status" value="1"/>
</dbReference>
<dbReference type="EMBL" id="ALAO01000163">
    <property type="protein sequence ID" value="EKO39185.1"/>
    <property type="molecule type" value="Genomic_DNA"/>
</dbReference>
<name>K6GQH4_9BACT</name>
<dbReference type="AlphaFoldDB" id="K6GQH4"/>
<evidence type="ECO:0000313" key="3">
    <source>
        <dbReference type="Proteomes" id="UP000006272"/>
    </source>
</evidence>
<keyword evidence="1" id="KW-0802">TPR repeat</keyword>
<sequence>MTILPEILGCYQSEKREKMGGQGGSGRGFVQRIDWLAMKLGPARIVIFPLDEKHLPMPLQKIVTPEEFLRHFVPAPLLYSERIAPAALVLGRLLRDVGPSLDHKTLPPPEQALFMVILAALAAAGRPDTGEDALAVLQGSAGAATAEGQKLAINAFGISLRKSGDFDGAANYYRKALELSPDDERLMFNLARTLYEKGDPAGCRELLQKAVAAAPDFAEAKAFLRYLARHAKPAGVEDFPDITI</sequence>
<accession>K6GQH4</accession>
<dbReference type="PROSITE" id="PS50005">
    <property type="entry name" value="TPR"/>
    <property type="match status" value="1"/>
</dbReference>
<dbReference type="SMART" id="SM00028">
    <property type="entry name" value="TPR"/>
    <property type="match status" value="2"/>
</dbReference>
<comment type="caution">
    <text evidence="2">The sequence shown here is derived from an EMBL/GenBank/DDBJ whole genome shotgun (WGS) entry which is preliminary data.</text>
</comment>
<dbReference type="InterPro" id="IPR019734">
    <property type="entry name" value="TPR_rpt"/>
</dbReference>
<evidence type="ECO:0000256" key="1">
    <source>
        <dbReference type="PROSITE-ProRule" id="PRU00339"/>
    </source>
</evidence>
<feature type="repeat" description="TPR" evidence="1">
    <location>
        <begin position="150"/>
        <end position="183"/>
    </location>
</feature>
<gene>
    <name evidence="2" type="ORF">B193_2098</name>
</gene>
<protein>
    <submittedName>
        <fullName evidence="2">Tetratricopeptide repeat protein</fullName>
    </submittedName>
</protein>
<dbReference type="Gene3D" id="1.25.40.10">
    <property type="entry name" value="Tetratricopeptide repeat domain"/>
    <property type="match status" value="1"/>
</dbReference>